<dbReference type="EMBL" id="BATM01000037">
    <property type="protein sequence ID" value="GAD80479.1"/>
    <property type="molecule type" value="Genomic_DNA"/>
</dbReference>
<dbReference type="eggNOG" id="ENOG5032BDE">
    <property type="taxonomic scope" value="Bacteria"/>
</dbReference>
<keyword evidence="3" id="KW-1185">Reference proteome</keyword>
<dbReference type="Proteomes" id="UP000016562">
    <property type="component" value="Unassembled WGS sequence"/>
</dbReference>
<dbReference type="AlphaFoldDB" id="U3CGY9"/>
<evidence type="ECO:0000256" key="1">
    <source>
        <dbReference type="SAM" id="Coils"/>
    </source>
</evidence>
<feature type="coiled-coil region" evidence="1">
    <location>
        <begin position="48"/>
        <end position="107"/>
    </location>
</feature>
<accession>U3CGY9</accession>
<gene>
    <name evidence="2" type="ORF">VEZ01S_37_00440</name>
</gene>
<keyword evidence="1" id="KW-0175">Coiled coil</keyword>
<dbReference type="RefSeq" id="WP_021714187.1">
    <property type="nucleotide sequence ID" value="NZ_BATM01000037.1"/>
</dbReference>
<evidence type="ECO:0000313" key="3">
    <source>
        <dbReference type="Proteomes" id="UP000016562"/>
    </source>
</evidence>
<comment type="caution">
    <text evidence="2">The sequence shown here is derived from an EMBL/GenBank/DDBJ whole genome shotgun (WGS) entry which is preliminary data.</text>
</comment>
<sequence length="113" mass="13366">MMIFMYSVVAISSVSLGAVHVLKKKTPNARNKTTEDIAQYLKETHYWAEEYQHAKTSYQRLYAELMQKVADINRHNPAQRSTNNTALNELKVHVEQRKQRMLRAEKRYQQLTR</sequence>
<protein>
    <submittedName>
        <fullName evidence="2">Uncharacterized protein</fullName>
    </submittedName>
</protein>
<proteinExistence type="predicted"/>
<organism evidence="2 3">
    <name type="scientific">Vibrio ezurae NBRC 102218</name>
    <dbReference type="NCBI Taxonomy" id="1219080"/>
    <lineage>
        <taxon>Bacteria</taxon>
        <taxon>Pseudomonadati</taxon>
        <taxon>Pseudomonadota</taxon>
        <taxon>Gammaproteobacteria</taxon>
        <taxon>Vibrionales</taxon>
        <taxon>Vibrionaceae</taxon>
        <taxon>Vibrio</taxon>
    </lineage>
</organism>
<reference evidence="2 3" key="1">
    <citation type="submission" date="2013-09" db="EMBL/GenBank/DDBJ databases">
        <title>Whole genome shotgun sequence of Vibrio ezurae NBRC 102218.</title>
        <authorList>
            <person name="Yoshida I."/>
            <person name="Hosoyama A."/>
            <person name="Numata M."/>
            <person name="Hashimoto M."/>
            <person name="Hosoyama Y."/>
            <person name="Tsuchikane K."/>
            <person name="Noguchi M."/>
            <person name="Hirakata S."/>
            <person name="Ichikawa N."/>
            <person name="Ohji S."/>
            <person name="Yamazoe A."/>
            <person name="Fujita N."/>
        </authorList>
    </citation>
    <scope>NUCLEOTIDE SEQUENCE [LARGE SCALE GENOMIC DNA]</scope>
    <source>
        <strain evidence="2 3">NBRC 102218</strain>
    </source>
</reference>
<evidence type="ECO:0000313" key="2">
    <source>
        <dbReference type="EMBL" id="GAD80479.1"/>
    </source>
</evidence>
<name>U3CGY9_9VIBR</name>